<dbReference type="HOGENOM" id="CLU_069110_0_0_6"/>
<dbReference type="AlphaFoldDB" id="G9EMG6"/>
<dbReference type="STRING" id="658187.LDG_6433"/>
<sequence length="325" mass="37537">MQEKAESTGNSLFNLLADELTNIIRLNLEPHPQAHDSFAFTCRHFYQLSKPERLRVRLAQYVTEGTQSKVKEMLEKYPQLLLKRGLIKDKSGRVFENITVWEYILWALDVKYMGPMILNCLSQHEEGKRIAVELLSQFDGLEKNGIRYVLNGEEYNEKHYDFAIINALQTFVKYFNQWDWHTKLKHWKQIIGMAEFYLPAHVAQHYCDPEVPFEPTPEFNSETFNRVLSYFNNLTKKVEPWWPDAKLAGNIMGVDFAIMRSGTVNGSRGVNHMRGADIAAQKDMQALNVLRTIRSTTDLPALKKKLVDMIQASEIQSAFICSNVG</sequence>
<accession>G9EMG6</accession>
<keyword evidence="2" id="KW-1185">Reference proteome</keyword>
<dbReference type="Proteomes" id="UP000002770">
    <property type="component" value="Unassembled WGS sequence"/>
</dbReference>
<dbReference type="InParanoid" id="G9EMG6"/>
<dbReference type="RefSeq" id="WP_006870364.1">
    <property type="nucleotide sequence ID" value="NZ_JH413813.1"/>
</dbReference>
<gene>
    <name evidence="1" type="ORF">LDG_6433</name>
</gene>
<reference evidence="1 2" key="1">
    <citation type="journal article" date="2011" name="BMC Genomics">
        <title>Insight into cross-talk between intra-amoebal pathogens.</title>
        <authorList>
            <person name="Gimenez G."/>
            <person name="Bertelli C."/>
            <person name="Moliner C."/>
            <person name="Robert C."/>
            <person name="Raoult D."/>
            <person name="Fournier P.E."/>
            <person name="Greub G."/>
        </authorList>
    </citation>
    <scope>NUCLEOTIDE SEQUENCE [LARGE SCALE GENOMIC DNA]</scope>
    <source>
        <strain evidence="1 2">LLAP12</strain>
    </source>
</reference>
<dbReference type="EMBL" id="JH413813">
    <property type="protein sequence ID" value="EHL31502.1"/>
    <property type="molecule type" value="Genomic_DNA"/>
</dbReference>
<name>G9EMG6_9GAMM</name>
<protein>
    <submittedName>
        <fullName evidence="1">Uncharacterized protein</fullName>
    </submittedName>
</protein>
<evidence type="ECO:0000313" key="2">
    <source>
        <dbReference type="Proteomes" id="UP000002770"/>
    </source>
</evidence>
<dbReference type="OrthoDB" id="5654048at2"/>
<organism evidence="1 2">
    <name type="scientific">Legionella drancourtii LLAP12</name>
    <dbReference type="NCBI Taxonomy" id="658187"/>
    <lineage>
        <taxon>Bacteria</taxon>
        <taxon>Pseudomonadati</taxon>
        <taxon>Pseudomonadota</taxon>
        <taxon>Gammaproteobacteria</taxon>
        <taxon>Legionellales</taxon>
        <taxon>Legionellaceae</taxon>
        <taxon>Legionella</taxon>
    </lineage>
</organism>
<dbReference type="eggNOG" id="ENOG5032BAM">
    <property type="taxonomic scope" value="Bacteria"/>
</dbReference>
<proteinExistence type="predicted"/>
<evidence type="ECO:0000313" key="1">
    <source>
        <dbReference type="EMBL" id="EHL31502.1"/>
    </source>
</evidence>